<comment type="caution">
    <text evidence="2">The sequence shown here is derived from an EMBL/GenBank/DDBJ whole genome shotgun (WGS) entry which is preliminary data.</text>
</comment>
<gene>
    <name evidence="2" type="ORF">J3U88_27335</name>
</gene>
<sequence length="110" mass="12401">MHRIHATNDFSELRYLQSLLEAKDIEYFTKDEHLMGLGTAAGEVPPYKCPMEIYVVEKDQVNLAKQLVRRATGKVSIILESWTCSSCGEQLEGQFNACWQCANARYPSAG</sequence>
<dbReference type="EMBL" id="JAFREP010000033">
    <property type="protein sequence ID" value="MBO1322218.1"/>
    <property type="molecule type" value="Genomic_DNA"/>
</dbReference>
<keyword evidence="3" id="KW-1185">Reference proteome</keyword>
<dbReference type="Gene3D" id="3.30.70.790">
    <property type="entry name" value="UreE, C-terminal domain"/>
    <property type="match status" value="1"/>
</dbReference>
<reference evidence="2" key="1">
    <citation type="submission" date="2021-03" db="EMBL/GenBank/DDBJ databases">
        <authorList>
            <person name="Wang G."/>
        </authorList>
    </citation>
    <scope>NUCLEOTIDE SEQUENCE</scope>
    <source>
        <strain evidence="2">KCTC 12899</strain>
    </source>
</reference>
<dbReference type="InterPro" id="IPR011322">
    <property type="entry name" value="N-reg_PII-like_a/b"/>
</dbReference>
<feature type="domain" description="DUF2007" evidence="1">
    <location>
        <begin position="1"/>
        <end position="71"/>
    </location>
</feature>
<evidence type="ECO:0000313" key="2">
    <source>
        <dbReference type="EMBL" id="MBO1322218.1"/>
    </source>
</evidence>
<dbReference type="Proteomes" id="UP000664417">
    <property type="component" value="Unassembled WGS sequence"/>
</dbReference>
<evidence type="ECO:0000313" key="3">
    <source>
        <dbReference type="Proteomes" id="UP000664417"/>
    </source>
</evidence>
<protein>
    <submittedName>
        <fullName evidence="2">DUF2007 domain-containing protein</fullName>
    </submittedName>
</protein>
<accession>A0A8J7U567</accession>
<dbReference type="SUPFAM" id="SSF54913">
    <property type="entry name" value="GlnB-like"/>
    <property type="match status" value="1"/>
</dbReference>
<evidence type="ECO:0000259" key="1">
    <source>
        <dbReference type="Pfam" id="PF09413"/>
    </source>
</evidence>
<proteinExistence type="predicted"/>
<organism evidence="2 3">
    <name type="scientific">Acanthopleuribacter pedis</name>
    <dbReference type="NCBI Taxonomy" id="442870"/>
    <lineage>
        <taxon>Bacteria</taxon>
        <taxon>Pseudomonadati</taxon>
        <taxon>Acidobacteriota</taxon>
        <taxon>Holophagae</taxon>
        <taxon>Acanthopleuribacterales</taxon>
        <taxon>Acanthopleuribacteraceae</taxon>
        <taxon>Acanthopleuribacter</taxon>
    </lineage>
</organism>
<name>A0A8J7U567_9BACT</name>
<dbReference type="Pfam" id="PF09413">
    <property type="entry name" value="DUF2007"/>
    <property type="match status" value="1"/>
</dbReference>
<dbReference type="RefSeq" id="WP_207862191.1">
    <property type="nucleotide sequence ID" value="NZ_JAFREP010000033.1"/>
</dbReference>
<dbReference type="AlphaFoldDB" id="A0A8J7U567"/>
<dbReference type="InterPro" id="IPR018551">
    <property type="entry name" value="DUF2007"/>
</dbReference>